<dbReference type="InterPro" id="IPR038765">
    <property type="entry name" value="Papain-like_cys_pep_sf"/>
</dbReference>
<keyword evidence="1" id="KW-1133">Transmembrane helix</keyword>
<dbReference type="AlphaFoldDB" id="A0A480AX68"/>
<dbReference type="OrthoDB" id="9151270at2"/>
<dbReference type="EMBL" id="BJCL01000009">
    <property type="protein sequence ID" value="GCL64395.1"/>
    <property type="molecule type" value="Genomic_DNA"/>
</dbReference>
<evidence type="ECO:0008006" key="4">
    <source>
        <dbReference type="Google" id="ProtNLM"/>
    </source>
</evidence>
<comment type="caution">
    <text evidence="2">The sequence shown here is derived from an EMBL/GenBank/DDBJ whole genome shotgun (WGS) entry which is preliminary data.</text>
</comment>
<keyword evidence="1" id="KW-0472">Membrane</keyword>
<accession>A0A480AX68</accession>
<protein>
    <recommendedName>
        <fullName evidence="4">Transglutaminase-like domain-containing protein</fullName>
    </recommendedName>
</protein>
<proteinExistence type="predicted"/>
<reference evidence="3" key="1">
    <citation type="submission" date="2019-03" db="EMBL/GenBank/DDBJ databases">
        <title>Aquabacterium pictum sp.nov., the first bacteriochlorophyll a-containing freshwater bacterium in the genus Aquabacterium of the class Betaproteobacteria.</title>
        <authorList>
            <person name="Hirose S."/>
            <person name="Tank M."/>
            <person name="Hara E."/>
            <person name="Tamaki H."/>
            <person name="Takaichi S."/>
            <person name="Haruta S."/>
            <person name="Hanada S."/>
        </authorList>
    </citation>
    <scope>NUCLEOTIDE SEQUENCE [LARGE SCALE GENOMIC DNA]</scope>
    <source>
        <strain evidence="3">W35</strain>
    </source>
</reference>
<evidence type="ECO:0000313" key="2">
    <source>
        <dbReference type="EMBL" id="GCL64395.1"/>
    </source>
</evidence>
<sequence length="341" mass="37221">MTKAAPKWASRGAMAATALTLVLLVGSLLPYLRSSSEAVRLRNALLFDRATEADFNWTPEQVPASFAVDTQVPAGPLGNATRALMLPADASDWDKSLRIATHLVKHAGEGGAARADLVGTYNTILGGGGYCADFTSTFVAMAATAGIFAREWAFSFDGYGGHGHVLIEIWDRTSRQWRMLDVFNNFFATDAQGRPLTALEFRAAIAAGRRDVPIHRIGPARDGFRYQTALFDYYRKGADQWYLWWGNAVYRYDDSTASRWLSPVSRSAEQLAAIAEGVHPRIRAFPTPSNAGLRDEAVHLKWRLLGTAVAGTLLLLLLLIQATAHRRAKRRSGRPGTASGS</sequence>
<feature type="transmembrane region" description="Helical" evidence="1">
    <location>
        <begin position="302"/>
        <end position="324"/>
    </location>
</feature>
<evidence type="ECO:0000313" key="3">
    <source>
        <dbReference type="Proteomes" id="UP000301751"/>
    </source>
</evidence>
<gene>
    <name evidence="2" type="ORF">AQPW35_34760</name>
</gene>
<dbReference type="SUPFAM" id="SSF54001">
    <property type="entry name" value="Cysteine proteinases"/>
    <property type="match status" value="1"/>
</dbReference>
<keyword evidence="3" id="KW-1185">Reference proteome</keyword>
<evidence type="ECO:0000256" key="1">
    <source>
        <dbReference type="SAM" id="Phobius"/>
    </source>
</evidence>
<name>A0A480AX68_9BURK</name>
<dbReference type="RefSeq" id="WP_137734126.1">
    <property type="nucleotide sequence ID" value="NZ_BJCL01000009.1"/>
</dbReference>
<dbReference type="Proteomes" id="UP000301751">
    <property type="component" value="Unassembled WGS sequence"/>
</dbReference>
<keyword evidence="1" id="KW-0812">Transmembrane</keyword>
<organism evidence="2 3">
    <name type="scientific">Pseudaquabacterium pictum</name>
    <dbReference type="NCBI Taxonomy" id="2315236"/>
    <lineage>
        <taxon>Bacteria</taxon>
        <taxon>Pseudomonadati</taxon>
        <taxon>Pseudomonadota</taxon>
        <taxon>Betaproteobacteria</taxon>
        <taxon>Burkholderiales</taxon>
        <taxon>Sphaerotilaceae</taxon>
        <taxon>Pseudaquabacterium</taxon>
    </lineage>
</organism>